<organism evidence="1 2">
    <name type="scientific">Caerostris darwini</name>
    <dbReference type="NCBI Taxonomy" id="1538125"/>
    <lineage>
        <taxon>Eukaryota</taxon>
        <taxon>Metazoa</taxon>
        <taxon>Ecdysozoa</taxon>
        <taxon>Arthropoda</taxon>
        <taxon>Chelicerata</taxon>
        <taxon>Arachnida</taxon>
        <taxon>Araneae</taxon>
        <taxon>Araneomorphae</taxon>
        <taxon>Entelegynae</taxon>
        <taxon>Araneoidea</taxon>
        <taxon>Araneidae</taxon>
        <taxon>Caerostris</taxon>
    </lineage>
</organism>
<keyword evidence="2" id="KW-1185">Reference proteome</keyword>
<dbReference type="EMBL" id="BPLQ01012543">
    <property type="protein sequence ID" value="GIY66147.1"/>
    <property type="molecule type" value="Genomic_DNA"/>
</dbReference>
<comment type="caution">
    <text evidence="1">The sequence shown here is derived from an EMBL/GenBank/DDBJ whole genome shotgun (WGS) entry which is preliminary data.</text>
</comment>
<evidence type="ECO:0008006" key="3">
    <source>
        <dbReference type="Google" id="ProtNLM"/>
    </source>
</evidence>
<accession>A0AAV4V7R5</accession>
<sequence length="106" mass="12451">MNSGSYLHTGKPFQQLSSLHSRLFDECRKKCFVVLNYLFDSEVDLFDSGLKNPFVSQMATMLHLPFPPLLLIHYLLLHYQDYIEEELRKFDDVGSQTSCNYELRNL</sequence>
<evidence type="ECO:0000313" key="1">
    <source>
        <dbReference type="EMBL" id="GIY66147.1"/>
    </source>
</evidence>
<proteinExistence type="predicted"/>
<name>A0AAV4V7R5_9ARAC</name>
<gene>
    <name evidence="1" type="ORF">CDAR_209561</name>
</gene>
<dbReference type="AlphaFoldDB" id="A0AAV4V7R5"/>
<dbReference type="Proteomes" id="UP001054837">
    <property type="component" value="Unassembled WGS sequence"/>
</dbReference>
<protein>
    <recommendedName>
        <fullName evidence="3">Maturase K</fullName>
    </recommendedName>
</protein>
<reference evidence="1 2" key="1">
    <citation type="submission" date="2021-06" db="EMBL/GenBank/DDBJ databases">
        <title>Caerostris darwini draft genome.</title>
        <authorList>
            <person name="Kono N."/>
            <person name="Arakawa K."/>
        </authorList>
    </citation>
    <scope>NUCLEOTIDE SEQUENCE [LARGE SCALE GENOMIC DNA]</scope>
</reference>
<evidence type="ECO:0000313" key="2">
    <source>
        <dbReference type="Proteomes" id="UP001054837"/>
    </source>
</evidence>